<evidence type="ECO:0000313" key="2">
    <source>
        <dbReference type="Proteomes" id="UP000807504"/>
    </source>
</evidence>
<evidence type="ECO:0000313" key="1">
    <source>
        <dbReference type="EMBL" id="KAF8765265.1"/>
    </source>
</evidence>
<sequence length="149" mass="16548">MLLTTYDVSCPSGTRRHVKGNEILKDGNHITSRKSKYVPKGGHSHVVPDERSPLKCYGCGKSGLIKDRYPTCNSNTSRRAGIVTNHARLEKVEQTYKEFDEYDAALPEQDSEIAEFEANYFETKVIYQSAIEALNGVAPTVNPTPVGEL</sequence>
<dbReference type="AlphaFoldDB" id="A0A8T0E507"/>
<proteinExistence type="predicted"/>
<dbReference type="EMBL" id="JABXBU010002231">
    <property type="protein sequence ID" value="KAF8765265.1"/>
    <property type="molecule type" value="Genomic_DNA"/>
</dbReference>
<name>A0A8T0E507_ARGBR</name>
<organism evidence="1 2">
    <name type="scientific">Argiope bruennichi</name>
    <name type="common">Wasp spider</name>
    <name type="synonym">Aranea bruennichi</name>
    <dbReference type="NCBI Taxonomy" id="94029"/>
    <lineage>
        <taxon>Eukaryota</taxon>
        <taxon>Metazoa</taxon>
        <taxon>Ecdysozoa</taxon>
        <taxon>Arthropoda</taxon>
        <taxon>Chelicerata</taxon>
        <taxon>Arachnida</taxon>
        <taxon>Araneae</taxon>
        <taxon>Araneomorphae</taxon>
        <taxon>Entelegynae</taxon>
        <taxon>Araneoidea</taxon>
        <taxon>Araneidae</taxon>
        <taxon>Argiope</taxon>
    </lineage>
</organism>
<dbReference type="Proteomes" id="UP000807504">
    <property type="component" value="Unassembled WGS sequence"/>
</dbReference>
<reference evidence="1" key="2">
    <citation type="submission" date="2020-06" db="EMBL/GenBank/DDBJ databases">
        <authorList>
            <person name="Sheffer M."/>
        </authorList>
    </citation>
    <scope>NUCLEOTIDE SEQUENCE</scope>
</reference>
<accession>A0A8T0E507</accession>
<reference evidence="1" key="1">
    <citation type="journal article" date="2020" name="bioRxiv">
        <title>Chromosome-level reference genome of the European wasp spider Argiope bruennichi: a resource for studies on range expansion and evolutionary adaptation.</title>
        <authorList>
            <person name="Sheffer M.M."/>
            <person name="Hoppe A."/>
            <person name="Krehenwinkel H."/>
            <person name="Uhl G."/>
            <person name="Kuss A.W."/>
            <person name="Jensen L."/>
            <person name="Jensen C."/>
            <person name="Gillespie R.G."/>
            <person name="Hoff K.J."/>
            <person name="Prost S."/>
        </authorList>
    </citation>
    <scope>NUCLEOTIDE SEQUENCE</scope>
</reference>
<protein>
    <submittedName>
        <fullName evidence="1">Uncharacterized protein</fullName>
    </submittedName>
</protein>
<gene>
    <name evidence="1" type="ORF">HNY73_023246</name>
</gene>
<comment type="caution">
    <text evidence="1">The sequence shown here is derived from an EMBL/GenBank/DDBJ whole genome shotgun (WGS) entry which is preliminary data.</text>
</comment>
<keyword evidence="2" id="KW-1185">Reference proteome</keyword>